<keyword evidence="1" id="KW-0732">Signal</keyword>
<reference evidence="3" key="1">
    <citation type="journal article" date="2019" name="Int. J. Syst. Evol. Microbiol.">
        <title>The Global Catalogue of Microorganisms (GCM) 10K type strain sequencing project: providing services to taxonomists for standard genome sequencing and annotation.</title>
        <authorList>
            <consortium name="The Broad Institute Genomics Platform"/>
            <consortium name="The Broad Institute Genome Sequencing Center for Infectious Disease"/>
            <person name="Wu L."/>
            <person name="Ma J."/>
        </authorList>
    </citation>
    <scope>NUCLEOTIDE SEQUENCE [LARGE SCALE GENOMIC DNA]</scope>
    <source>
        <strain evidence="3">CCUG 55585</strain>
    </source>
</reference>
<keyword evidence="3" id="KW-1185">Reference proteome</keyword>
<evidence type="ECO:0000313" key="3">
    <source>
        <dbReference type="Proteomes" id="UP001597110"/>
    </source>
</evidence>
<gene>
    <name evidence="2" type="ORF">ACFQ0E_06290</name>
</gene>
<dbReference type="RefSeq" id="WP_386822818.1">
    <property type="nucleotide sequence ID" value="NZ_JBHTIF010000001.1"/>
</dbReference>
<proteinExistence type="predicted"/>
<comment type="caution">
    <text evidence="2">The sequence shown here is derived from an EMBL/GenBank/DDBJ whole genome shotgun (WGS) entry which is preliminary data.</text>
</comment>
<feature type="signal peptide" evidence="1">
    <location>
        <begin position="1"/>
        <end position="22"/>
    </location>
</feature>
<accession>A0ABW2YFI1</accession>
<evidence type="ECO:0000313" key="2">
    <source>
        <dbReference type="EMBL" id="MFD0725209.1"/>
    </source>
</evidence>
<evidence type="ECO:0008006" key="4">
    <source>
        <dbReference type="Google" id="ProtNLM"/>
    </source>
</evidence>
<dbReference type="Proteomes" id="UP001597110">
    <property type="component" value="Unassembled WGS sequence"/>
</dbReference>
<dbReference type="EMBL" id="JBHTIF010000001">
    <property type="protein sequence ID" value="MFD0725209.1"/>
    <property type="molecule type" value="Genomic_DNA"/>
</dbReference>
<name>A0ABW2YFI1_9GAMM</name>
<feature type="chain" id="PRO_5046793311" description="Lipoprotein" evidence="1">
    <location>
        <begin position="23"/>
        <end position="343"/>
    </location>
</feature>
<organism evidence="2 3">
    <name type="scientific">Lysobacter brunescens</name>
    <dbReference type="NCBI Taxonomy" id="262323"/>
    <lineage>
        <taxon>Bacteria</taxon>
        <taxon>Pseudomonadati</taxon>
        <taxon>Pseudomonadota</taxon>
        <taxon>Gammaproteobacteria</taxon>
        <taxon>Lysobacterales</taxon>
        <taxon>Lysobacteraceae</taxon>
        <taxon>Lysobacter</taxon>
    </lineage>
</organism>
<protein>
    <recommendedName>
        <fullName evidence="4">Lipoprotein</fullName>
    </recommendedName>
</protein>
<sequence length="343" mass="37900">MNGIFRLLAASAALFVSGCAHNQLLRMETKDYVATAQHAEAGGRAFYDGIIASDRALWVALHEFDRNCTPRSLRVSYFDSDTNNDGLVDKNDEGIRCVTEPTPHSKVPSEDIDRATFAKQYAALDFVASYLEALAEASADPELKAADAFKQAAADLKVLFDLFKKQDPLDKDETAAIQGLVGLIDEMAKDTRSAAEIRALVRERGPHADAAFVALSKWLMRDSSLKNATEALSTNLNIIRAVDGRASDAVRGHIIERHYAGIDAQWAATRRYESCMARTKMPLQHFCAHPEAGLMYLAGQSHHELVGLVEGNMNARQKARFMKLQRAYFFRVASLFIDLIGAF</sequence>
<evidence type="ECO:0000256" key="1">
    <source>
        <dbReference type="SAM" id="SignalP"/>
    </source>
</evidence>
<dbReference type="PROSITE" id="PS51257">
    <property type="entry name" value="PROKAR_LIPOPROTEIN"/>
    <property type="match status" value="1"/>
</dbReference>